<dbReference type="EMBL" id="RKQG01000004">
    <property type="protein sequence ID" value="RPE27377.1"/>
    <property type="molecule type" value="Genomic_DNA"/>
</dbReference>
<keyword evidence="3" id="KW-1185">Reference proteome</keyword>
<comment type="caution">
    <text evidence="2">The sequence shown here is derived from an EMBL/GenBank/DDBJ whole genome shotgun (WGS) entry which is preliminary data.</text>
</comment>
<sequence length="73" mass="8296">MTGLQLAVEQPLPGTAVERRPAPEVRCRRCHRPLHQPESRWEKLGPACAAAPDRRPVTYDIDQDPLPLMHPHE</sequence>
<dbReference type="Pfam" id="PF19474">
    <property type="entry name" value="DUF6011"/>
    <property type="match status" value="1"/>
</dbReference>
<organism evidence="2 3">
    <name type="scientific">Kitasatospora cineracea</name>
    <dbReference type="NCBI Taxonomy" id="88074"/>
    <lineage>
        <taxon>Bacteria</taxon>
        <taxon>Bacillati</taxon>
        <taxon>Actinomycetota</taxon>
        <taxon>Actinomycetes</taxon>
        <taxon>Kitasatosporales</taxon>
        <taxon>Streptomycetaceae</taxon>
        <taxon>Kitasatospora</taxon>
    </lineage>
</organism>
<name>A0A3N4RGC1_9ACTN</name>
<evidence type="ECO:0000313" key="2">
    <source>
        <dbReference type="EMBL" id="RPE27377.1"/>
    </source>
</evidence>
<evidence type="ECO:0000313" key="1">
    <source>
        <dbReference type="EMBL" id="RPE27245.1"/>
    </source>
</evidence>
<dbReference type="RefSeq" id="WP_123821603.1">
    <property type="nucleotide sequence ID" value="NZ_RKQG01000004.1"/>
</dbReference>
<dbReference type="EMBL" id="RKQG01000004">
    <property type="protein sequence ID" value="RPE27245.1"/>
    <property type="molecule type" value="Genomic_DNA"/>
</dbReference>
<dbReference type="AlphaFoldDB" id="A0A3N4RGC1"/>
<dbReference type="InterPro" id="IPR046053">
    <property type="entry name" value="DUF6011"/>
</dbReference>
<accession>A0A3N4RGC1</accession>
<reference evidence="2 3" key="1">
    <citation type="submission" date="2018-11" db="EMBL/GenBank/DDBJ databases">
        <title>Sequencing the genomes of 1000 actinobacteria strains.</title>
        <authorList>
            <person name="Klenk H.-P."/>
        </authorList>
    </citation>
    <scope>NUCLEOTIDE SEQUENCE [LARGE SCALE GENOMIC DNA]</scope>
    <source>
        <strain evidence="2 3">DSM 44781</strain>
    </source>
</reference>
<protein>
    <submittedName>
        <fullName evidence="2">Uncharacterized protein</fullName>
    </submittedName>
</protein>
<gene>
    <name evidence="1" type="ORF">EDD38_7389</name>
    <name evidence="2" type="ORF">EDD38_7522</name>
</gene>
<dbReference type="Proteomes" id="UP000266906">
    <property type="component" value="Unassembled WGS sequence"/>
</dbReference>
<evidence type="ECO:0000313" key="3">
    <source>
        <dbReference type="Proteomes" id="UP000266906"/>
    </source>
</evidence>
<proteinExistence type="predicted"/>